<dbReference type="Gene3D" id="3.90.550.10">
    <property type="entry name" value="Spore Coat Polysaccharide Biosynthesis Protein SpsA, Chain A"/>
    <property type="match status" value="1"/>
</dbReference>
<evidence type="ECO:0000313" key="2">
    <source>
        <dbReference type="EMBL" id="GEP58910.1"/>
    </source>
</evidence>
<feature type="domain" description="Glycosyltransferase 2-like" evidence="1">
    <location>
        <begin position="5"/>
        <end position="122"/>
    </location>
</feature>
<dbReference type="InterPro" id="IPR029044">
    <property type="entry name" value="Nucleotide-diphossugar_trans"/>
</dbReference>
<name>A0A512NIY3_9HYPH</name>
<dbReference type="SUPFAM" id="SSF53448">
    <property type="entry name" value="Nucleotide-diphospho-sugar transferases"/>
    <property type="match status" value="1"/>
</dbReference>
<keyword evidence="3" id="KW-1185">Reference proteome</keyword>
<organism evidence="2 3">
    <name type="scientific">Reyranella soli</name>
    <dbReference type="NCBI Taxonomy" id="1230389"/>
    <lineage>
        <taxon>Bacteria</taxon>
        <taxon>Pseudomonadati</taxon>
        <taxon>Pseudomonadota</taxon>
        <taxon>Alphaproteobacteria</taxon>
        <taxon>Hyphomicrobiales</taxon>
        <taxon>Reyranellaceae</taxon>
        <taxon>Reyranella</taxon>
    </lineage>
</organism>
<dbReference type="AlphaFoldDB" id="A0A512NIY3"/>
<comment type="caution">
    <text evidence="2">The sequence shown here is derived from an EMBL/GenBank/DDBJ whole genome shotgun (WGS) entry which is preliminary data.</text>
</comment>
<dbReference type="OrthoDB" id="7296636at2"/>
<dbReference type="PANTHER" id="PTHR43685:SF3">
    <property type="entry name" value="SLR2126 PROTEIN"/>
    <property type="match status" value="1"/>
</dbReference>
<reference evidence="2 3" key="1">
    <citation type="submission" date="2019-07" db="EMBL/GenBank/DDBJ databases">
        <title>Whole genome shotgun sequence of Reyranella soli NBRC 108950.</title>
        <authorList>
            <person name="Hosoyama A."/>
            <person name="Uohara A."/>
            <person name="Ohji S."/>
            <person name="Ichikawa N."/>
        </authorList>
    </citation>
    <scope>NUCLEOTIDE SEQUENCE [LARGE SCALE GENOMIC DNA]</scope>
    <source>
        <strain evidence="2 3">NBRC 108950</strain>
    </source>
</reference>
<dbReference type="EMBL" id="BKAJ01000113">
    <property type="protein sequence ID" value="GEP58910.1"/>
    <property type="molecule type" value="Genomic_DNA"/>
</dbReference>
<gene>
    <name evidence="2" type="ORF">RSO01_60760</name>
</gene>
<protein>
    <recommendedName>
        <fullName evidence="1">Glycosyltransferase 2-like domain-containing protein</fullName>
    </recommendedName>
</protein>
<sequence>MTDFSIVICTRNRAQDLAATLRSLTRLQIPEGRSGEVVVVDNGSTDRTAEVIAEAQDFLPFPLVAATEPERGTGAGRNRGLGLARGEIIAWTDDDCRPARSWLREILAAFEADQQLDLLGGRIELLDRRHLPLTIKTSRRVEVMDDHTYPGAILMNCNMALRRRLVGQIGGFDARFGAGSVMRAGEDADFVLRAHRAGCRVVYFPQIVVFHNHKRTTAAQGDALKRNYHFSDGALLSKFSLGGDRPAARWFYWRLSRLLGELLRARGSLRDVRRQAGFLGSFLAGSLRFLGSPVLDRRLRGGAGKG</sequence>
<evidence type="ECO:0000313" key="3">
    <source>
        <dbReference type="Proteomes" id="UP000321058"/>
    </source>
</evidence>
<dbReference type="RefSeq" id="WP_147154293.1">
    <property type="nucleotide sequence ID" value="NZ_BKAJ01000113.1"/>
</dbReference>
<accession>A0A512NIY3</accession>
<dbReference type="InterPro" id="IPR001173">
    <property type="entry name" value="Glyco_trans_2-like"/>
</dbReference>
<proteinExistence type="predicted"/>
<dbReference type="Pfam" id="PF00535">
    <property type="entry name" value="Glycos_transf_2"/>
    <property type="match status" value="1"/>
</dbReference>
<dbReference type="PANTHER" id="PTHR43685">
    <property type="entry name" value="GLYCOSYLTRANSFERASE"/>
    <property type="match status" value="1"/>
</dbReference>
<dbReference type="CDD" id="cd00761">
    <property type="entry name" value="Glyco_tranf_GTA_type"/>
    <property type="match status" value="1"/>
</dbReference>
<dbReference type="InterPro" id="IPR050834">
    <property type="entry name" value="Glycosyltransf_2"/>
</dbReference>
<evidence type="ECO:0000259" key="1">
    <source>
        <dbReference type="Pfam" id="PF00535"/>
    </source>
</evidence>
<dbReference type="Proteomes" id="UP000321058">
    <property type="component" value="Unassembled WGS sequence"/>
</dbReference>